<name>W1NDM2_AMBTC</name>
<evidence type="ECO:0000313" key="2">
    <source>
        <dbReference type="Proteomes" id="UP000017836"/>
    </source>
</evidence>
<gene>
    <name evidence="1" type="ORF">AMTR_s00260p00018650</name>
</gene>
<dbReference type="EMBL" id="KI397699">
    <property type="protein sequence ID" value="ERM93446.1"/>
    <property type="molecule type" value="Genomic_DNA"/>
</dbReference>
<dbReference type="Gramene" id="ERM93446">
    <property type="protein sequence ID" value="ERM93446"/>
    <property type="gene ID" value="AMTR_s00260p00018650"/>
</dbReference>
<feature type="non-terminal residue" evidence="1">
    <location>
        <position position="161"/>
    </location>
</feature>
<dbReference type="AlphaFoldDB" id="W1NDM2"/>
<sequence>MGMVVEASVPFDYRITGGYVGVIPIKIETFNSRLRTWIVIGMMNNLDLRFLGHHQCLSMDRSFHWVYEDQANVLGHHRCLSMDRSFYWVYEDHAHVLGHHRCLSMDRSIGSMKTKPMSWVIMVFMIEGRQCAISTVLPYTVKPPGIESFELAIGSEQLFVD</sequence>
<dbReference type="Proteomes" id="UP000017836">
    <property type="component" value="Unassembled WGS sequence"/>
</dbReference>
<proteinExistence type="predicted"/>
<evidence type="ECO:0000313" key="1">
    <source>
        <dbReference type="EMBL" id="ERM93446.1"/>
    </source>
</evidence>
<protein>
    <submittedName>
        <fullName evidence="1">Uncharacterized protein</fullName>
    </submittedName>
</protein>
<accession>W1NDM2</accession>
<organism evidence="1 2">
    <name type="scientific">Amborella trichopoda</name>
    <dbReference type="NCBI Taxonomy" id="13333"/>
    <lineage>
        <taxon>Eukaryota</taxon>
        <taxon>Viridiplantae</taxon>
        <taxon>Streptophyta</taxon>
        <taxon>Embryophyta</taxon>
        <taxon>Tracheophyta</taxon>
        <taxon>Spermatophyta</taxon>
        <taxon>Magnoliopsida</taxon>
        <taxon>Amborellales</taxon>
        <taxon>Amborellaceae</taxon>
        <taxon>Amborella</taxon>
    </lineage>
</organism>
<reference evidence="2" key="1">
    <citation type="journal article" date="2013" name="Science">
        <title>The Amborella genome and the evolution of flowering plants.</title>
        <authorList>
            <consortium name="Amborella Genome Project"/>
        </authorList>
    </citation>
    <scope>NUCLEOTIDE SEQUENCE [LARGE SCALE GENOMIC DNA]</scope>
</reference>
<dbReference type="HOGENOM" id="CLU_1648025_0_0_1"/>
<keyword evidence="2" id="KW-1185">Reference proteome</keyword>